<name>A0A0C1QJ87_9RICK</name>
<dbReference type="PATRIC" id="fig|86105.3.peg.1803"/>
<feature type="signal peptide" evidence="9">
    <location>
        <begin position="1"/>
        <end position="23"/>
    </location>
</feature>
<keyword evidence="7" id="KW-0449">Lipoprotein</keyword>
<dbReference type="GO" id="GO:0071973">
    <property type="term" value="P:bacterial-type flagellum-dependent cell motility"/>
    <property type="evidence" value="ECO:0007669"/>
    <property type="project" value="InterPro"/>
</dbReference>
<keyword evidence="10" id="KW-0282">Flagellum</keyword>
<evidence type="ECO:0000313" key="10">
    <source>
        <dbReference type="EMBL" id="KIE04263.1"/>
    </source>
</evidence>
<evidence type="ECO:0000256" key="1">
    <source>
        <dbReference type="ARBA" id="ARBA00002591"/>
    </source>
</evidence>
<keyword evidence="6 7" id="KW-0998">Cell outer membrane</keyword>
<comment type="caution">
    <text evidence="10">The sequence shown here is derived from an EMBL/GenBank/DDBJ whole genome shotgun (WGS) entry which is preliminary data.</text>
</comment>
<dbReference type="EMBL" id="JSWE01000206">
    <property type="protein sequence ID" value="KIE04263.1"/>
    <property type="molecule type" value="Genomic_DNA"/>
</dbReference>
<feature type="region of interest" description="Disordered" evidence="8">
    <location>
        <begin position="56"/>
        <end position="75"/>
    </location>
</feature>
<dbReference type="HAMAP" id="MF_00415">
    <property type="entry name" value="FlgH"/>
    <property type="match status" value="1"/>
</dbReference>
<comment type="subunit">
    <text evidence="7">The basal body constitutes a major portion of the flagellar organelle and consists of four rings (L,P,S, and M) mounted on a central rod.</text>
</comment>
<dbReference type="InterPro" id="IPR000527">
    <property type="entry name" value="Flag_Lring"/>
</dbReference>
<comment type="function">
    <text evidence="1 7">Assembles around the rod to form the L-ring and probably protects the motor/basal body from shearing forces during rotation.</text>
</comment>
<proteinExistence type="inferred from homology"/>
<keyword evidence="5 7" id="KW-0975">Bacterial flagellum</keyword>
<protein>
    <recommendedName>
        <fullName evidence="7">Flagellar L-ring protein</fullName>
    </recommendedName>
    <alternativeName>
        <fullName evidence="7">Basal body L-ring protein</fullName>
    </alternativeName>
</protein>
<keyword evidence="11" id="KW-1185">Reference proteome</keyword>
<evidence type="ECO:0000256" key="8">
    <source>
        <dbReference type="SAM" id="MobiDB-lite"/>
    </source>
</evidence>
<evidence type="ECO:0000256" key="7">
    <source>
        <dbReference type="HAMAP-Rule" id="MF_00415"/>
    </source>
</evidence>
<dbReference type="PRINTS" id="PR01008">
    <property type="entry name" value="FLGLRINGFLGH"/>
</dbReference>
<dbReference type="GO" id="GO:0009279">
    <property type="term" value="C:cell outer membrane"/>
    <property type="evidence" value="ECO:0007669"/>
    <property type="project" value="UniProtKB-SubCell"/>
</dbReference>
<dbReference type="GO" id="GO:0009427">
    <property type="term" value="C:bacterial-type flagellum basal body, distal rod, L ring"/>
    <property type="evidence" value="ECO:0007669"/>
    <property type="project" value="InterPro"/>
</dbReference>
<dbReference type="Proteomes" id="UP000031258">
    <property type="component" value="Unassembled WGS sequence"/>
</dbReference>
<evidence type="ECO:0000256" key="4">
    <source>
        <dbReference type="ARBA" id="ARBA00023136"/>
    </source>
</evidence>
<keyword evidence="10" id="KW-0966">Cell projection</keyword>
<accession>A0A0C1QJ87</accession>
<gene>
    <name evidence="10" type="primary">flgH_2</name>
    <name evidence="7" type="synonym">flgH</name>
    <name evidence="10" type="ORF">NF27_IN00040</name>
</gene>
<feature type="chain" id="PRO_5008828592" description="Flagellar L-ring protein" evidence="9">
    <location>
        <begin position="24"/>
        <end position="257"/>
    </location>
</feature>
<keyword evidence="4 7" id="KW-0472">Membrane</keyword>
<dbReference type="STRING" id="86105.NF27_IN00040"/>
<organism evidence="10 11">
    <name type="scientific">Candidatus Jidaibacter acanthamoebae</name>
    <dbReference type="NCBI Taxonomy" id="86105"/>
    <lineage>
        <taxon>Bacteria</taxon>
        <taxon>Pseudomonadati</taxon>
        <taxon>Pseudomonadota</taxon>
        <taxon>Alphaproteobacteria</taxon>
        <taxon>Rickettsiales</taxon>
        <taxon>Candidatus Midichloriaceae</taxon>
        <taxon>Candidatus Jidaibacter</taxon>
    </lineage>
</organism>
<dbReference type="GO" id="GO:0003774">
    <property type="term" value="F:cytoskeletal motor activity"/>
    <property type="evidence" value="ECO:0007669"/>
    <property type="project" value="InterPro"/>
</dbReference>
<dbReference type="AlphaFoldDB" id="A0A0C1QJ87"/>
<dbReference type="PROSITE" id="PS51257">
    <property type="entry name" value="PROKAR_LIPOPROTEIN"/>
    <property type="match status" value="1"/>
</dbReference>
<comment type="subcellular location">
    <subcellularLocation>
        <location evidence="7">Cell outer membrane</location>
        <topology evidence="7">Lipid-anchor</topology>
    </subcellularLocation>
    <subcellularLocation>
        <location evidence="7">Bacterial flagellum basal body</location>
    </subcellularLocation>
</comment>
<evidence type="ECO:0000313" key="11">
    <source>
        <dbReference type="Proteomes" id="UP000031258"/>
    </source>
</evidence>
<keyword evidence="10" id="KW-0969">Cilium</keyword>
<comment type="similarity">
    <text evidence="2 7">Belongs to the FlgH family.</text>
</comment>
<evidence type="ECO:0000256" key="5">
    <source>
        <dbReference type="ARBA" id="ARBA00023143"/>
    </source>
</evidence>
<reference evidence="10 11" key="1">
    <citation type="submission" date="2014-11" db="EMBL/GenBank/DDBJ databases">
        <title>A Rickettsiales Symbiont of Amoebae With Ancient Features.</title>
        <authorList>
            <person name="Schulz F."/>
            <person name="Martijn J."/>
            <person name="Wascher F."/>
            <person name="Kostanjsek R."/>
            <person name="Ettema T.J."/>
            <person name="Horn M."/>
        </authorList>
    </citation>
    <scope>NUCLEOTIDE SEQUENCE [LARGE SCALE GENOMIC DNA]</scope>
    <source>
        <strain evidence="10 11">UWC36</strain>
    </source>
</reference>
<evidence type="ECO:0000256" key="3">
    <source>
        <dbReference type="ARBA" id="ARBA00022729"/>
    </source>
</evidence>
<evidence type="ECO:0000256" key="6">
    <source>
        <dbReference type="ARBA" id="ARBA00023237"/>
    </source>
</evidence>
<evidence type="ECO:0000256" key="2">
    <source>
        <dbReference type="ARBA" id="ARBA00006929"/>
    </source>
</evidence>
<evidence type="ECO:0000256" key="9">
    <source>
        <dbReference type="SAM" id="SignalP"/>
    </source>
</evidence>
<sequence length="257" mass="28426">MMNIKQIILLLSLSSLTACDIMANRLANVGRPPEFNKVNTYNDYIQQEQYLKAKTAQSEQQSSIEPPAQGKAANSLWKPGSRAFFRDLRARAIGDILKVNITIQDKAKLDNKTTKTRSGSTSAGMPSLFGFENKVKNILPDAVNPSKLLNVTSNDNNTGEGKVDRQETINTTVAATVIKILPNNNLYIKGSQEVRVNFEVREVTIEGIVRPEDISSENAVTLDQIAEARVSYGGRGQLSEYQQERLGRQILDIVAPF</sequence>
<dbReference type="NCBIfam" id="NF001305">
    <property type="entry name" value="PRK00249.1-5"/>
    <property type="match status" value="1"/>
</dbReference>
<dbReference type="PANTHER" id="PTHR34933">
    <property type="entry name" value="FLAGELLAR L-RING PROTEIN"/>
    <property type="match status" value="1"/>
</dbReference>
<keyword evidence="3 7" id="KW-0732">Signal</keyword>
<dbReference type="PANTHER" id="PTHR34933:SF1">
    <property type="entry name" value="FLAGELLAR L-RING PROTEIN"/>
    <property type="match status" value="1"/>
</dbReference>
<dbReference type="Pfam" id="PF02107">
    <property type="entry name" value="FlgH"/>
    <property type="match status" value="1"/>
</dbReference>